<dbReference type="InterPro" id="IPR018376">
    <property type="entry name" value="Enoyl-CoA_hyd/isom_CS"/>
</dbReference>
<protein>
    <submittedName>
        <fullName evidence="3">ClpP crotonase</fullName>
    </submittedName>
</protein>
<dbReference type="InterPro" id="IPR029045">
    <property type="entry name" value="ClpP/crotonase-like_dom_sf"/>
</dbReference>
<comment type="similarity">
    <text evidence="1 2">Belongs to the enoyl-CoA hydratase/isomerase family.</text>
</comment>
<dbReference type="EMBL" id="ML170161">
    <property type="protein sequence ID" value="TDL26351.1"/>
    <property type="molecule type" value="Genomic_DNA"/>
</dbReference>
<organism evidence="3 4">
    <name type="scientific">Rickenella mellea</name>
    <dbReference type="NCBI Taxonomy" id="50990"/>
    <lineage>
        <taxon>Eukaryota</taxon>
        <taxon>Fungi</taxon>
        <taxon>Dikarya</taxon>
        <taxon>Basidiomycota</taxon>
        <taxon>Agaricomycotina</taxon>
        <taxon>Agaricomycetes</taxon>
        <taxon>Hymenochaetales</taxon>
        <taxon>Rickenellaceae</taxon>
        <taxon>Rickenella</taxon>
    </lineage>
</organism>
<evidence type="ECO:0000313" key="3">
    <source>
        <dbReference type="EMBL" id="TDL26351.1"/>
    </source>
</evidence>
<dbReference type="STRING" id="50990.A0A4Y7QGH6"/>
<dbReference type="PANTHER" id="PTHR11941">
    <property type="entry name" value="ENOYL-COA HYDRATASE-RELATED"/>
    <property type="match status" value="1"/>
</dbReference>
<keyword evidence="4" id="KW-1185">Reference proteome</keyword>
<reference evidence="3 4" key="1">
    <citation type="submission" date="2018-06" db="EMBL/GenBank/DDBJ databases">
        <title>A transcriptomic atlas of mushroom development highlights an independent origin of complex multicellularity.</title>
        <authorList>
            <consortium name="DOE Joint Genome Institute"/>
            <person name="Krizsan K."/>
            <person name="Almasi E."/>
            <person name="Merenyi Z."/>
            <person name="Sahu N."/>
            <person name="Viragh M."/>
            <person name="Koszo T."/>
            <person name="Mondo S."/>
            <person name="Kiss B."/>
            <person name="Balint B."/>
            <person name="Kues U."/>
            <person name="Barry K."/>
            <person name="Hegedus J.C."/>
            <person name="Henrissat B."/>
            <person name="Johnson J."/>
            <person name="Lipzen A."/>
            <person name="Ohm R."/>
            <person name="Nagy I."/>
            <person name="Pangilinan J."/>
            <person name="Yan J."/>
            <person name="Xiong Y."/>
            <person name="Grigoriev I.V."/>
            <person name="Hibbett D.S."/>
            <person name="Nagy L.G."/>
        </authorList>
    </citation>
    <scope>NUCLEOTIDE SEQUENCE [LARGE SCALE GENOMIC DNA]</scope>
    <source>
        <strain evidence="3 4">SZMC22713</strain>
    </source>
</reference>
<dbReference type="Proteomes" id="UP000294933">
    <property type="component" value="Unassembled WGS sequence"/>
</dbReference>
<accession>A0A4Y7QGH6</accession>
<proteinExistence type="inferred from homology"/>
<dbReference type="Gene3D" id="3.90.226.10">
    <property type="entry name" value="2-enoyl-CoA Hydratase, Chain A, domain 1"/>
    <property type="match status" value="1"/>
</dbReference>
<dbReference type="GO" id="GO:0005739">
    <property type="term" value="C:mitochondrion"/>
    <property type="evidence" value="ECO:0007669"/>
    <property type="project" value="TreeGrafter"/>
</dbReference>
<name>A0A4Y7QGH6_9AGAM</name>
<evidence type="ECO:0000313" key="4">
    <source>
        <dbReference type="Proteomes" id="UP000294933"/>
    </source>
</evidence>
<evidence type="ECO:0000256" key="1">
    <source>
        <dbReference type="ARBA" id="ARBA00005254"/>
    </source>
</evidence>
<gene>
    <name evidence="3" type="ORF">BD410DRAFT_716025</name>
</gene>
<dbReference type="PROSITE" id="PS00166">
    <property type="entry name" value="ENOYL_COA_HYDRATASE"/>
    <property type="match status" value="1"/>
</dbReference>
<dbReference type="PANTHER" id="PTHR11941:SF158">
    <property type="entry name" value="ENOYL-COA HYDRATASE (AFU_ORTHOLOGUE AFUA_2G10650)"/>
    <property type="match status" value="1"/>
</dbReference>
<dbReference type="VEuPathDB" id="FungiDB:BD410DRAFT_716025"/>
<sequence length="290" mass="31091">MTNSGQIPPHSEQLIVSIPAEHVLLLRFNRPRSLNAMTPTMHSDIKAILDWFDEEPSLWCVLVGIVTGEGRAFCAGADLKAWNKDQQSGRSNEQELVASSVHGFGAISRRTVSSKPIIAAVNGSAYGGGVEMLLNCDLVIASEDAVFALPEVKRGVVAAQGGKGTVVFIPRISGTAGHQFASEMLLLGDTISASDARNRFAFVNLVVPKAEVLTQALKWANTICQNSPDAVQSTKRGLILTRQLGGVEQATVAHAWSSESKRAYKGTNIKEGLKAFAEKRSPSWSNPAKL</sequence>
<dbReference type="OrthoDB" id="2139957at2759"/>
<evidence type="ECO:0000256" key="2">
    <source>
        <dbReference type="RuleBase" id="RU003707"/>
    </source>
</evidence>
<dbReference type="CDD" id="cd06558">
    <property type="entry name" value="crotonase-like"/>
    <property type="match status" value="1"/>
</dbReference>
<dbReference type="GO" id="GO:0003824">
    <property type="term" value="F:catalytic activity"/>
    <property type="evidence" value="ECO:0007669"/>
    <property type="project" value="InterPro"/>
</dbReference>
<dbReference type="Pfam" id="PF00378">
    <property type="entry name" value="ECH_1"/>
    <property type="match status" value="1"/>
</dbReference>
<dbReference type="GO" id="GO:0006635">
    <property type="term" value="P:fatty acid beta-oxidation"/>
    <property type="evidence" value="ECO:0007669"/>
    <property type="project" value="TreeGrafter"/>
</dbReference>
<dbReference type="AlphaFoldDB" id="A0A4Y7QGH6"/>
<dbReference type="InterPro" id="IPR001753">
    <property type="entry name" value="Enoyl-CoA_hydra/iso"/>
</dbReference>
<dbReference type="SUPFAM" id="SSF52096">
    <property type="entry name" value="ClpP/crotonase"/>
    <property type="match status" value="1"/>
</dbReference>